<evidence type="ECO:0000313" key="3">
    <source>
        <dbReference type="EMBL" id="RFM31641.1"/>
    </source>
</evidence>
<dbReference type="PANTHER" id="PTHR11440">
    <property type="entry name" value="LECITHIN-CHOLESTEROL ACYLTRANSFERASE-RELATED"/>
    <property type="match status" value="1"/>
</dbReference>
<evidence type="ECO:0000259" key="2">
    <source>
        <dbReference type="Pfam" id="PF24096"/>
    </source>
</evidence>
<dbReference type="OrthoDB" id="869379at2"/>
<dbReference type="InterPro" id="IPR029058">
    <property type="entry name" value="AB_hydrolase_fold"/>
</dbReference>
<dbReference type="Proteomes" id="UP000261174">
    <property type="component" value="Unassembled WGS sequence"/>
</dbReference>
<keyword evidence="4" id="KW-1185">Reference proteome</keyword>
<dbReference type="RefSeq" id="WP_116856796.1">
    <property type="nucleotide sequence ID" value="NZ_QTJV01000013.1"/>
</dbReference>
<evidence type="ECO:0000313" key="4">
    <source>
        <dbReference type="Proteomes" id="UP000261174"/>
    </source>
</evidence>
<feature type="domain" description="CHAT" evidence="1">
    <location>
        <begin position="1155"/>
        <end position="1430"/>
    </location>
</feature>
<organism evidence="3 4">
    <name type="scientific">Chitinophaga silvisoli</name>
    <dbReference type="NCBI Taxonomy" id="2291814"/>
    <lineage>
        <taxon>Bacteria</taxon>
        <taxon>Pseudomonadati</taxon>
        <taxon>Bacteroidota</taxon>
        <taxon>Chitinophagia</taxon>
        <taxon>Chitinophagales</taxon>
        <taxon>Chitinophagaceae</taxon>
        <taxon>Chitinophaga</taxon>
    </lineage>
</organism>
<evidence type="ECO:0000259" key="1">
    <source>
        <dbReference type="Pfam" id="PF12770"/>
    </source>
</evidence>
<proteinExistence type="predicted"/>
<sequence>MSISKIKVKGEPLPLTANIEPAGSLLQLTESYSLNGPVRGFSVAREITLSGNNLVELIFDDGTTWMGNADSLEEIFPEVVLRGNADPETLEIPLTLRGGETERGVVTDIALKFLNIFVKKAVNYTVRQLAEDLENKALEMAPDLYRVDREFKLRKFTGTQTDKPYLLFLHGTCSSTNGSFDKLLNTPAWNHIVQTYGSNILGFQHRSLTESPLENIALLAKLLPQEATLHIISHSRGGLLGDILSRFCTDNELYNGFSDQEIDSLQKNGHTKDVESIKAIKASLKNKRITIKKFIRIACPAHGTTLASKRLEYFLNISYNLIAYSTGIAANPVVVAIKNLIAAVVDTKNNIDVLPGIEAMNPESAFITVLNSRDTKTVISQQLAVIAGNSRSKVNLKGLLILASKFFYAGKNDLVVDTSSMYLGAKRANPLQFFFYEGTDIDHFEYFCNSNTNKAILYALQARENMTIPGFSTWTEEMAYQDRQAVFNLDGGEVAYSNVSGSKPILLLIPGIMGSTLHENGQALWIQYWRFLKGQLTHMSIDKSGITAPGLIATSYKEICLAFAATHDVVTFAYDWRRSLKDTAALLKDKIEALLAYRQPVKIVAHSMGGVLTRDFILYHPEVWAKLNASPKFRLIFLGAPLGGSFRIPAVLFGMDPIIRKLKMIDHFNSKKDLVAMFARFPGILSLLPLSRATPYDFADISTWKAMRNALGNESWPLPTEVDLKAFGEYRDKVLDNMEGIDYSNIVYIAGRHKETTSDYRIEQKNRGPELVFLANKPGDQSVTWESGIPQRMIALNAVYYVNVVHGELANDHSLFSGIADILEHGYTNLLSRNRPVVRGVTAGTVSEFSDFDTSEKGVFKTLLGLDTTDTIRSNENPLQVTVTQGDLKYAQYPLLAGHFDGDGILNAENAIDINLKGALVQRHKLGLYPGEIGTTEVLVSGQEDFKGAIIVGLGKFGGLTAFQLTQTVEQGISKYLINLNSKLPLKNYASQPNLNGISSLIIGCGYGGLTVGNSIRAILQAVTNANTKVRQLFNGDAKLIEKVEFLEQYEDRALNGFYNLNNIQKEESKTINIDVSRKINKTLGSRLRLPVETVDEWWNRITVRLVANEKIRHLSFSASTGGAREEQRELYTSNEIIEKLLEEISTHNQWKSSLAKTVFELLIPNDFKEQLKKQWNINWILDKFTAGYPWELLQDSVSDARPFCINAGMIRQLATEDYRVKINNVVKDTACVISAPDLGGYLAPLPGALAEGQHVAQILVDNNFETLHVENGNAATIIETLFKDDYKILHLAGHGMYDPACPQSSGMVIGKEVYLTTFDIQQMSGVPELVFINCCYLGKMNGVDDRFFRQRYKLAANLGTQMIENGVKVAIVAGWAVDDEAAAAFTKEFYERMFAGDTFGEAVRKARELIYNNFHHRSNTWGAYQCYGDPFYRLRIRAEKETEVHYEFLIAQEAELVLRNMLNDMENGDYTEVDYLARLDAIGAAVDKADLRTAMITELEAMAYAELYDYGMAVVKFEAIKELKHGSLSFEGMERYCNVRSKQLLLDYGNAPSAACAKELDHIIRDVKSLLTLGETGHRYALIGSANKRKSMVTHVYDKKVVAYKEAGLHYFKADGMANNNYETYTYVSYHTLFYILILLGEYKWGEKIVFERGAWELVLPSDKECLVAGLKERLSMVNTQANDGDYWKFVGIANLHLCILFVSYTEAEGDRLFNEVLEAYLKRWAKAGSKGRRMAEIEHLDFLVDAVAFVIEYTKGKKGNVVKQLEGLKRSIVQLRGRLLKEI</sequence>
<dbReference type="GO" id="GO:0008374">
    <property type="term" value="F:O-acyltransferase activity"/>
    <property type="evidence" value="ECO:0007669"/>
    <property type="project" value="InterPro"/>
</dbReference>
<protein>
    <submittedName>
        <fullName evidence="3">CHAT domain-containing protein</fullName>
    </submittedName>
</protein>
<feature type="domain" description="DUF7379" evidence="2">
    <location>
        <begin position="166"/>
        <end position="241"/>
    </location>
</feature>
<gene>
    <name evidence="3" type="ORF">DXN04_28435</name>
</gene>
<name>A0A3E1NUM0_9BACT</name>
<dbReference type="InterPro" id="IPR003386">
    <property type="entry name" value="LACT/PDAT_acylTrfase"/>
</dbReference>
<dbReference type="Pfam" id="PF02450">
    <property type="entry name" value="LCAT"/>
    <property type="match status" value="1"/>
</dbReference>
<accession>A0A3E1NUM0</accession>
<comment type="caution">
    <text evidence="3">The sequence shown here is derived from an EMBL/GenBank/DDBJ whole genome shotgun (WGS) entry which is preliminary data.</text>
</comment>
<dbReference type="EMBL" id="QTJV01000013">
    <property type="protein sequence ID" value="RFM31641.1"/>
    <property type="molecule type" value="Genomic_DNA"/>
</dbReference>
<dbReference type="Pfam" id="PF12770">
    <property type="entry name" value="CHAT"/>
    <property type="match status" value="1"/>
</dbReference>
<reference evidence="3 4" key="1">
    <citation type="submission" date="2018-08" db="EMBL/GenBank/DDBJ databases">
        <title>Chitinophaga sp. K20C18050901, a novel bacterium isolated from forest soil.</title>
        <authorList>
            <person name="Wang C."/>
        </authorList>
    </citation>
    <scope>NUCLEOTIDE SEQUENCE [LARGE SCALE GENOMIC DNA]</scope>
    <source>
        <strain evidence="3 4">K20C18050901</strain>
    </source>
</reference>
<dbReference type="Pfam" id="PF24096">
    <property type="entry name" value="DUF7379"/>
    <property type="match status" value="2"/>
</dbReference>
<feature type="domain" description="DUF7379" evidence="2">
    <location>
        <begin position="283"/>
        <end position="371"/>
    </location>
</feature>
<dbReference type="GO" id="GO:0006629">
    <property type="term" value="P:lipid metabolic process"/>
    <property type="evidence" value="ECO:0007669"/>
    <property type="project" value="InterPro"/>
</dbReference>
<dbReference type="InterPro" id="IPR055803">
    <property type="entry name" value="DUF7379"/>
</dbReference>
<dbReference type="Gene3D" id="3.40.50.1820">
    <property type="entry name" value="alpha/beta hydrolase"/>
    <property type="match status" value="2"/>
</dbReference>
<dbReference type="InterPro" id="IPR024983">
    <property type="entry name" value="CHAT_dom"/>
</dbReference>
<dbReference type="SUPFAM" id="SSF53474">
    <property type="entry name" value="alpha/beta-Hydrolases"/>
    <property type="match status" value="1"/>
</dbReference>